<reference evidence="1 2" key="1">
    <citation type="submission" date="2015-07" db="EMBL/GenBank/DDBJ databases">
        <title>Comparative genomics of the Sigatoka disease complex on banana suggests a link between parallel evolutionary changes in Pseudocercospora fijiensis and Pseudocercospora eumusae and increased virulence on the banana host.</title>
        <authorList>
            <person name="Chang T.-C."/>
            <person name="Salvucci A."/>
            <person name="Crous P.W."/>
            <person name="Stergiopoulos I."/>
        </authorList>
    </citation>
    <scope>NUCLEOTIDE SEQUENCE [LARGE SCALE GENOMIC DNA]</scope>
    <source>
        <strain evidence="1 2">CBS 116634</strain>
    </source>
</reference>
<accession>A0A139H667</accession>
<organism evidence="1 2">
    <name type="scientific">Pseudocercospora musae</name>
    <dbReference type="NCBI Taxonomy" id="113226"/>
    <lineage>
        <taxon>Eukaryota</taxon>
        <taxon>Fungi</taxon>
        <taxon>Dikarya</taxon>
        <taxon>Ascomycota</taxon>
        <taxon>Pezizomycotina</taxon>
        <taxon>Dothideomycetes</taxon>
        <taxon>Dothideomycetidae</taxon>
        <taxon>Mycosphaerellales</taxon>
        <taxon>Mycosphaerellaceae</taxon>
        <taxon>Pseudocercospora</taxon>
    </lineage>
</organism>
<proteinExistence type="predicted"/>
<keyword evidence="2" id="KW-1185">Reference proteome</keyword>
<evidence type="ECO:0000313" key="1">
    <source>
        <dbReference type="EMBL" id="KXS97956.1"/>
    </source>
</evidence>
<protein>
    <submittedName>
        <fullName evidence="1">Uncharacterized protein</fullName>
    </submittedName>
</protein>
<name>A0A139H667_9PEZI</name>
<comment type="caution">
    <text evidence="1">The sequence shown here is derived from an EMBL/GenBank/DDBJ whole genome shotgun (WGS) entry which is preliminary data.</text>
</comment>
<gene>
    <name evidence="1" type="ORF">AC579_10321</name>
</gene>
<evidence type="ECO:0000313" key="2">
    <source>
        <dbReference type="Proteomes" id="UP000073492"/>
    </source>
</evidence>
<dbReference type="AlphaFoldDB" id="A0A139H667"/>
<dbReference type="EMBL" id="LFZO01000763">
    <property type="protein sequence ID" value="KXS97956.1"/>
    <property type="molecule type" value="Genomic_DNA"/>
</dbReference>
<dbReference type="Proteomes" id="UP000073492">
    <property type="component" value="Unassembled WGS sequence"/>
</dbReference>
<sequence length="275" mass="30265">MSLNGLVAGYFHEIKVSDGAHVHGAHTLSTPEDDPVPVGPAQSCSPIQYHFLPYREALRHTLSATPMVETVPPTADRIYHHPPPKVWHAAREIGYGIEALVSLVPSWCNPHLATAIGRLGALMHAEVPFYVSPTSRVEYRSKAPATSNIVPDLVPIYNGLWQGSDIVLSRLWQTIPLYGASLETEDRPAFFSRSVITLSLLPGRQSEVNLSHHVSDYYADFHPLAQMSANFRDRHKYSSTMQGLQAMLVYGAAHHGSDGTAVTDASHNTFDQRPT</sequence>